<dbReference type="Proteomes" id="UP000887226">
    <property type="component" value="Unassembled WGS sequence"/>
</dbReference>
<accession>A0A9P7YU86</accession>
<proteinExistence type="predicted"/>
<dbReference type="EMBL" id="MU254590">
    <property type="protein sequence ID" value="KAG9240098.1"/>
    <property type="molecule type" value="Genomic_DNA"/>
</dbReference>
<name>A0A9P7YU86_9HELO</name>
<sequence>MDSEETVDAPSTNITASTVGKLHAVFGKPNPVTERALGLHKAHAEQQRDPMFVLRESFVSGLWSKPAFILSVMLQRLNSSTKQRIHWCIDADIVVTNRSIPSDVLVQPSAELDYMNVLVINDHYRLNNGCFLIKISPWGVKVLSVVLLLRTFEPEIKMPYSEQSALEETI</sequence>
<keyword evidence="2" id="KW-1185">Reference proteome</keyword>
<dbReference type="OrthoDB" id="407658at2759"/>
<organism evidence="1 2">
    <name type="scientific">Calycina marina</name>
    <dbReference type="NCBI Taxonomy" id="1763456"/>
    <lineage>
        <taxon>Eukaryota</taxon>
        <taxon>Fungi</taxon>
        <taxon>Dikarya</taxon>
        <taxon>Ascomycota</taxon>
        <taxon>Pezizomycotina</taxon>
        <taxon>Leotiomycetes</taxon>
        <taxon>Helotiales</taxon>
        <taxon>Pezizellaceae</taxon>
        <taxon>Calycina</taxon>
    </lineage>
</organism>
<reference evidence="1" key="1">
    <citation type="journal article" date="2021" name="IMA Fungus">
        <title>Genomic characterization of three marine fungi, including Emericellopsis atlantica sp. nov. with signatures of a generalist lifestyle and marine biomass degradation.</title>
        <authorList>
            <person name="Hagestad O.C."/>
            <person name="Hou L."/>
            <person name="Andersen J.H."/>
            <person name="Hansen E.H."/>
            <person name="Altermark B."/>
            <person name="Li C."/>
            <person name="Kuhnert E."/>
            <person name="Cox R.J."/>
            <person name="Crous P.W."/>
            <person name="Spatafora J.W."/>
            <person name="Lail K."/>
            <person name="Amirebrahimi M."/>
            <person name="Lipzen A."/>
            <person name="Pangilinan J."/>
            <person name="Andreopoulos W."/>
            <person name="Hayes R.D."/>
            <person name="Ng V."/>
            <person name="Grigoriev I.V."/>
            <person name="Jackson S.A."/>
            <person name="Sutton T.D.S."/>
            <person name="Dobson A.D.W."/>
            <person name="Rama T."/>
        </authorList>
    </citation>
    <scope>NUCLEOTIDE SEQUENCE</scope>
    <source>
        <strain evidence="1">TRa3180A</strain>
    </source>
</reference>
<evidence type="ECO:0000313" key="2">
    <source>
        <dbReference type="Proteomes" id="UP000887226"/>
    </source>
</evidence>
<comment type="caution">
    <text evidence="1">The sequence shown here is derived from an EMBL/GenBank/DDBJ whole genome shotgun (WGS) entry which is preliminary data.</text>
</comment>
<gene>
    <name evidence="1" type="ORF">BJ878DRAFT_431036</name>
</gene>
<protein>
    <submittedName>
        <fullName evidence="1">Uncharacterized protein</fullName>
    </submittedName>
</protein>
<dbReference type="AlphaFoldDB" id="A0A9P7YU86"/>
<evidence type="ECO:0000313" key="1">
    <source>
        <dbReference type="EMBL" id="KAG9240098.1"/>
    </source>
</evidence>